<proteinExistence type="predicted"/>
<reference evidence="1" key="1">
    <citation type="journal article" date="2014" name="Front. Microbiol.">
        <title>High frequency of phylogenetically diverse reductive dehalogenase-homologous genes in deep subseafloor sedimentary metagenomes.</title>
        <authorList>
            <person name="Kawai M."/>
            <person name="Futagami T."/>
            <person name="Toyoda A."/>
            <person name="Takaki Y."/>
            <person name="Nishi S."/>
            <person name="Hori S."/>
            <person name="Arai W."/>
            <person name="Tsubouchi T."/>
            <person name="Morono Y."/>
            <person name="Uchiyama I."/>
            <person name="Ito T."/>
            <person name="Fujiyama A."/>
            <person name="Inagaki F."/>
            <person name="Takami H."/>
        </authorList>
    </citation>
    <scope>NUCLEOTIDE SEQUENCE</scope>
    <source>
        <strain evidence="1">Expedition CK06-06</strain>
    </source>
</reference>
<name>X1LXY7_9ZZZZ</name>
<sequence>MEGGCLDIWITEDLDFKSKWRLIQYAEILSKEFVEFSLDIQPAKFPENHLKTHFKQQIGQIPELMITICGFADPIFITAEHILNEHEGWLRIGISESEEKLKKFEGKAIRLIDDNDTGNDATYLVDGELIYWVYISQYFYTLLYTEFIRNFSNRLELLMDNLDY</sequence>
<protein>
    <submittedName>
        <fullName evidence="1">Uncharacterized protein</fullName>
    </submittedName>
</protein>
<gene>
    <name evidence="1" type="ORF">S06H3_15054</name>
</gene>
<accession>X1LXY7</accession>
<evidence type="ECO:0000313" key="1">
    <source>
        <dbReference type="EMBL" id="GAI07305.1"/>
    </source>
</evidence>
<dbReference type="EMBL" id="BARV01007389">
    <property type="protein sequence ID" value="GAI07305.1"/>
    <property type="molecule type" value="Genomic_DNA"/>
</dbReference>
<comment type="caution">
    <text evidence="1">The sequence shown here is derived from an EMBL/GenBank/DDBJ whole genome shotgun (WGS) entry which is preliminary data.</text>
</comment>
<dbReference type="AlphaFoldDB" id="X1LXY7"/>
<organism evidence="1">
    <name type="scientific">marine sediment metagenome</name>
    <dbReference type="NCBI Taxonomy" id="412755"/>
    <lineage>
        <taxon>unclassified sequences</taxon>
        <taxon>metagenomes</taxon>
        <taxon>ecological metagenomes</taxon>
    </lineage>
</organism>